<dbReference type="GO" id="GO:0005509">
    <property type="term" value="F:calcium ion binding"/>
    <property type="evidence" value="ECO:0007669"/>
    <property type="project" value="InterPro"/>
</dbReference>
<feature type="disulfide bond" evidence="15">
    <location>
        <begin position="393"/>
        <end position="408"/>
    </location>
</feature>
<dbReference type="CDD" id="cd00112">
    <property type="entry name" value="LDLa"/>
    <property type="match status" value="11"/>
</dbReference>
<dbReference type="SMART" id="SM00181">
    <property type="entry name" value="EGF"/>
    <property type="match status" value="5"/>
</dbReference>
<dbReference type="Gene3D" id="4.10.400.10">
    <property type="entry name" value="Low-density Lipoprotein Receptor"/>
    <property type="match status" value="11"/>
</dbReference>
<accession>M3YJ32</accession>
<dbReference type="PROSITE" id="PS51120">
    <property type="entry name" value="LDLRB"/>
    <property type="match status" value="1"/>
</dbReference>
<evidence type="ECO:0000256" key="4">
    <source>
        <dbReference type="ARBA" id="ARBA00022536"/>
    </source>
</evidence>
<feature type="disulfide bond" evidence="15">
    <location>
        <begin position="99"/>
        <end position="114"/>
    </location>
</feature>
<dbReference type="Gene3D" id="2.10.25.10">
    <property type="entry name" value="Laminin"/>
    <property type="match status" value="2"/>
</dbReference>
<feature type="disulfide bond" evidence="15">
    <location>
        <begin position="182"/>
        <end position="197"/>
    </location>
</feature>
<dbReference type="InterPro" id="IPR002172">
    <property type="entry name" value="LDrepeatLR_classA_rpt"/>
</dbReference>
<reference evidence="18" key="1">
    <citation type="submission" date="2024-06" db="UniProtKB">
        <authorList>
            <consortium name="Ensembl"/>
        </authorList>
    </citation>
    <scope>IDENTIFICATION</scope>
</reference>
<dbReference type="AlphaFoldDB" id="M3YJ32"/>
<dbReference type="InterPro" id="IPR051221">
    <property type="entry name" value="LDLR-related"/>
</dbReference>
<keyword evidence="10" id="KW-0472">Membrane</keyword>
<dbReference type="InterPro" id="IPR000152">
    <property type="entry name" value="EGF-type_Asp/Asn_hydroxyl_site"/>
</dbReference>
<keyword evidence="4 14" id="KW-0245">EGF-like domain</keyword>
<dbReference type="InterPro" id="IPR018097">
    <property type="entry name" value="EGF_Ca-bd_CS"/>
</dbReference>
<feature type="disulfide bond" evidence="15">
    <location>
        <begin position="223"/>
        <end position="238"/>
    </location>
</feature>
<name>M3YJ32_MUSPF</name>
<dbReference type="InterPro" id="IPR000742">
    <property type="entry name" value="EGF"/>
</dbReference>
<dbReference type="Pfam" id="PF07645">
    <property type="entry name" value="EGF_CA"/>
    <property type="match status" value="1"/>
</dbReference>
<feature type="disulfide bond" evidence="15">
    <location>
        <begin position="124"/>
        <end position="142"/>
    </location>
</feature>
<dbReference type="PROSITE" id="PS00010">
    <property type="entry name" value="ASX_HYDROXYL"/>
    <property type="match status" value="1"/>
</dbReference>
<protein>
    <recommendedName>
        <fullName evidence="17">EGF-like domain-containing protein</fullName>
    </recommendedName>
</protein>
<dbReference type="GeneTree" id="ENSGT00940000162544"/>
<keyword evidence="13" id="KW-0325">Glycoprotein</keyword>
<keyword evidence="7" id="KW-0732">Signal</keyword>
<sequence>MTRQAACGDRCIPVAWLCDGQQECPDGTDEQCEEACHGHPQAWQCDDGKCISSSWLCDGTGDCLDGSDEVNCARCSPNHCLAGQWLCRNELCVPESWRCNGVNDCGDSSDEAACASCPEGMVKCEEGKCILESLMCDGELDCVDGADEPATCGMQGPEYFCFNLSSVPCRNGEECVSREYLCDGKPDCQDGSDEGDCARFCSRPVGLFRCLNGNQCIEETFRCDGAQQCSDGSDELGCWKPAEDCSLRCDNETRCVPKSWLCDGHPDCSDRSDEQGCVQVKCSAFEFQCENGQCISHFLRCDGNRDCLDHSDEDGCSVAWPLRCPSGEVKCRGSGECVPVAWLCDRDFDCEDGMDEKTELLSAQDCEPEKLRCGSRQWSCAGGDQCVPDVWRCDGQRDCEDGSDEAGCKCAGSPCRPEKCPSSEFQCRSLGCLDLRLLCDGKEDCADGSDEGGMCLSSACSGARCSHACYRSPHGPVCACEQGFELGSSGQVCKDVDECRKPAGQPCSQTCVNTQGSYRCTCHPGYSLEPDGHTCKAAGTEPILLVAIQFNLLLYGLRSLKEDILTTVDKNVMIFSIDYDLVGQKVFWIDPGAESIKWISMDTKRKGTVVKGMSHAGFILPLRTTYSTQNEMVVNSLNVDSGMKSECVAVDWIGRNLYWVDGAAGQILAIQLTAVWRGRCEHTIVLGDDLAQPRSLALDPLNGLMYWSEIGGEPQIEQAGMDGSGRKVLISQGLGWPTSIALDRLSWKIFWSDDQFHCIGSANLDGTGVSMLQLTQIRSPFSVAVFEDEVFWSDMKTRTVQRVKKTTGKSRAVLIKRSQQPHGLKIMHEVLQPKAPNPCLDARCSHLCLLSPRSKASCRCPVGLLLADDGTT</sequence>
<evidence type="ECO:0000256" key="7">
    <source>
        <dbReference type="ARBA" id="ARBA00022729"/>
    </source>
</evidence>
<dbReference type="GO" id="GO:0016324">
    <property type="term" value="C:apical plasma membrane"/>
    <property type="evidence" value="ECO:0007669"/>
    <property type="project" value="TreeGrafter"/>
</dbReference>
<dbReference type="FunFam" id="2.120.10.30:FF:000241">
    <property type="entry name" value="Low-density lipoprotein receptor-related protein 6"/>
    <property type="match status" value="1"/>
</dbReference>
<dbReference type="InterPro" id="IPR049883">
    <property type="entry name" value="NOTCH1_EGF-like"/>
</dbReference>
<dbReference type="OMA" id="VAWPLRC"/>
<dbReference type="PROSITE" id="PS50068">
    <property type="entry name" value="LDLRA_2"/>
    <property type="match status" value="11"/>
</dbReference>
<dbReference type="GO" id="GO:0006898">
    <property type="term" value="P:receptor-mediated endocytosis"/>
    <property type="evidence" value="ECO:0007669"/>
    <property type="project" value="TreeGrafter"/>
</dbReference>
<feature type="disulfide bond" evidence="15">
    <location>
        <begin position="45"/>
        <end position="63"/>
    </location>
</feature>
<feature type="disulfide bond" evidence="15">
    <location>
        <begin position="262"/>
        <end position="277"/>
    </location>
</feature>
<dbReference type="Ensembl" id="ENSMPUT00000011527.1">
    <property type="protein sequence ID" value="ENSMPUP00000011339.1"/>
    <property type="gene ID" value="ENSMPUG00000011431.1"/>
</dbReference>
<feature type="domain" description="EGF-like" evidence="17">
    <location>
        <begin position="495"/>
        <end position="536"/>
    </location>
</feature>
<dbReference type="SMART" id="SM00135">
    <property type="entry name" value="LY"/>
    <property type="match status" value="5"/>
</dbReference>
<dbReference type="InterPro" id="IPR001881">
    <property type="entry name" value="EGF-like_Ca-bd_dom"/>
</dbReference>
<evidence type="ECO:0000256" key="11">
    <source>
        <dbReference type="ARBA" id="ARBA00023157"/>
    </source>
</evidence>
<dbReference type="STRING" id="9669.ENSMPUP00000011339"/>
<evidence type="ECO:0000256" key="16">
    <source>
        <dbReference type="PROSITE-ProRule" id="PRU00461"/>
    </source>
</evidence>
<keyword evidence="8" id="KW-0677">Repeat</keyword>
<dbReference type="FunFam" id="2.10.25.10:FF:000010">
    <property type="entry name" value="Pro-epidermal growth factor"/>
    <property type="match status" value="1"/>
</dbReference>
<feature type="disulfide bond" evidence="15">
    <location>
        <begin position="301"/>
        <end position="316"/>
    </location>
</feature>
<feature type="disulfide bond" evidence="15">
    <location>
        <begin position="80"/>
        <end position="92"/>
    </location>
</feature>
<dbReference type="PROSITE" id="PS01186">
    <property type="entry name" value="EGF_2"/>
    <property type="match status" value="1"/>
</dbReference>
<dbReference type="PANTHER" id="PTHR22722:SF12">
    <property type="entry name" value="EGF-LIKE DOMAIN-CONTAINING PROTEIN"/>
    <property type="match status" value="1"/>
</dbReference>
<keyword evidence="5" id="KW-0254">Endocytosis</keyword>
<comment type="caution">
    <text evidence="14">Lacks conserved residue(s) required for the propagation of feature annotation.</text>
</comment>
<feature type="disulfide bond" evidence="15">
    <location>
        <begin position="289"/>
        <end position="307"/>
    </location>
</feature>
<comment type="similarity">
    <text evidence="3">Belongs to the LDLR family.</text>
</comment>
<dbReference type="SUPFAM" id="SSF57424">
    <property type="entry name" value="LDL receptor-like module"/>
    <property type="match status" value="11"/>
</dbReference>
<dbReference type="SUPFAM" id="SSF63825">
    <property type="entry name" value="YWTD domain"/>
    <property type="match status" value="1"/>
</dbReference>
<evidence type="ECO:0000256" key="13">
    <source>
        <dbReference type="ARBA" id="ARBA00023180"/>
    </source>
</evidence>
<dbReference type="InterPro" id="IPR000033">
    <property type="entry name" value="LDLR_classB_rpt"/>
</dbReference>
<evidence type="ECO:0000256" key="15">
    <source>
        <dbReference type="PROSITE-ProRule" id="PRU00124"/>
    </source>
</evidence>
<evidence type="ECO:0000256" key="5">
    <source>
        <dbReference type="ARBA" id="ARBA00022583"/>
    </source>
</evidence>
<dbReference type="EMBL" id="AEYP01044056">
    <property type="status" value="NOT_ANNOTATED_CDS"/>
    <property type="molecule type" value="Genomic_DNA"/>
</dbReference>
<dbReference type="InterPro" id="IPR023415">
    <property type="entry name" value="LDLR_class-A_CS"/>
</dbReference>
<dbReference type="PRINTS" id="PR00261">
    <property type="entry name" value="LDLRECEPTOR"/>
</dbReference>
<evidence type="ECO:0000256" key="2">
    <source>
        <dbReference type="ARBA" id="ARBA00004308"/>
    </source>
</evidence>
<keyword evidence="12" id="KW-0675">Receptor</keyword>
<dbReference type="SMART" id="SM00179">
    <property type="entry name" value="EGF_CA"/>
    <property type="match status" value="1"/>
</dbReference>
<dbReference type="Pfam" id="PF00058">
    <property type="entry name" value="Ldl_recept_b"/>
    <property type="match status" value="1"/>
</dbReference>
<dbReference type="InterPro" id="IPR011042">
    <property type="entry name" value="6-blade_b-propeller_TolB-like"/>
</dbReference>
<keyword evidence="9" id="KW-1133">Transmembrane helix</keyword>
<proteinExistence type="inferred from homology"/>
<feature type="disulfide bond" evidence="15">
    <location>
        <begin position="427"/>
        <end position="445"/>
    </location>
</feature>
<feature type="disulfide bond" evidence="15">
    <location>
        <begin position="282"/>
        <end position="294"/>
    </location>
</feature>
<evidence type="ECO:0000256" key="12">
    <source>
        <dbReference type="ARBA" id="ARBA00023170"/>
    </source>
</evidence>
<dbReference type="InParanoid" id="M3YJ32"/>
<dbReference type="FunFam" id="4.10.400.10:FF:000034">
    <property type="entry name" value="Low-density lipoprotein receptor-related protein 2"/>
    <property type="match status" value="1"/>
</dbReference>
<dbReference type="SUPFAM" id="SSF57196">
    <property type="entry name" value="EGF/Laminin"/>
    <property type="match status" value="2"/>
</dbReference>
<dbReference type="GO" id="GO:0042562">
    <property type="term" value="F:hormone binding"/>
    <property type="evidence" value="ECO:0007669"/>
    <property type="project" value="TreeGrafter"/>
</dbReference>
<organism evidence="18">
    <name type="scientific">Mustela putorius furo</name>
    <name type="common">European domestic ferret</name>
    <name type="synonym">Mustela furo</name>
    <dbReference type="NCBI Taxonomy" id="9669"/>
    <lineage>
        <taxon>Eukaryota</taxon>
        <taxon>Metazoa</taxon>
        <taxon>Chordata</taxon>
        <taxon>Craniata</taxon>
        <taxon>Vertebrata</taxon>
        <taxon>Euteleostomi</taxon>
        <taxon>Mammalia</taxon>
        <taxon>Eutheria</taxon>
        <taxon>Laurasiatheria</taxon>
        <taxon>Carnivora</taxon>
        <taxon>Caniformia</taxon>
        <taxon>Musteloidea</taxon>
        <taxon>Mustelidae</taxon>
        <taxon>Mustelinae</taxon>
        <taxon>Mustela</taxon>
    </lineage>
</organism>
<evidence type="ECO:0000256" key="3">
    <source>
        <dbReference type="ARBA" id="ARBA00009939"/>
    </source>
</evidence>
<dbReference type="CDD" id="cd00054">
    <property type="entry name" value="EGF_CA"/>
    <property type="match status" value="1"/>
</dbReference>
<dbReference type="InterPro" id="IPR036055">
    <property type="entry name" value="LDL_receptor-like_sf"/>
</dbReference>
<dbReference type="GO" id="GO:0012505">
    <property type="term" value="C:endomembrane system"/>
    <property type="evidence" value="ECO:0007669"/>
    <property type="project" value="UniProtKB-SubCell"/>
</dbReference>
<feature type="disulfide bond" evidence="15">
    <location>
        <begin position="87"/>
        <end position="105"/>
    </location>
</feature>
<dbReference type="eggNOG" id="KOG1215">
    <property type="taxonomic scope" value="Eukaryota"/>
</dbReference>
<dbReference type="PROSITE" id="PS01187">
    <property type="entry name" value="EGF_CA"/>
    <property type="match status" value="1"/>
</dbReference>
<feature type="repeat" description="LDL-receptor class B" evidence="16">
    <location>
        <begin position="703"/>
        <end position="746"/>
    </location>
</feature>
<feature type="disulfide bond" evidence="15">
    <location>
        <begin position="420"/>
        <end position="432"/>
    </location>
</feature>
<evidence type="ECO:0000313" key="18">
    <source>
        <dbReference type="Ensembl" id="ENSMPUP00000011339.1"/>
    </source>
</evidence>
<keyword evidence="6" id="KW-0812">Transmembrane</keyword>
<dbReference type="GO" id="GO:0043235">
    <property type="term" value="C:receptor complex"/>
    <property type="evidence" value="ECO:0007669"/>
    <property type="project" value="TreeGrafter"/>
</dbReference>
<dbReference type="FunFam" id="4.10.400.10:FF:000065">
    <property type="entry name" value="Transmembrane protease serine 7"/>
    <property type="match status" value="1"/>
</dbReference>
<evidence type="ECO:0000256" key="8">
    <source>
        <dbReference type="ARBA" id="ARBA00022737"/>
    </source>
</evidence>
<evidence type="ECO:0000256" key="10">
    <source>
        <dbReference type="ARBA" id="ARBA00023136"/>
    </source>
</evidence>
<evidence type="ECO:0000256" key="1">
    <source>
        <dbReference type="ARBA" id="ARBA00004167"/>
    </source>
</evidence>
<dbReference type="Pfam" id="PF00057">
    <property type="entry name" value="Ldl_recept_a"/>
    <property type="match status" value="10"/>
</dbReference>
<comment type="subcellular location">
    <subcellularLocation>
        <location evidence="2">Endomembrane system</location>
    </subcellularLocation>
    <subcellularLocation>
        <location evidence="1">Membrane</location>
        <topology evidence="1">Single-pass membrane protein</topology>
    </subcellularLocation>
</comment>
<feature type="disulfide bond" evidence="15">
    <location>
        <begin position="57"/>
        <end position="72"/>
    </location>
</feature>
<dbReference type="PROSITE" id="PS50026">
    <property type="entry name" value="EGF_3"/>
    <property type="match status" value="1"/>
</dbReference>
<dbReference type="HOGENOM" id="CLU_008163_4_0_1"/>
<evidence type="ECO:0000256" key="9">
    <source>
        <dbReference type="ARBA" id="ARBA00022989"/>
    </source>
</evidence>
<dbReference type="Gene3D" id="2.120.10.30">
    <property type="entry name" value="TolB, C-terminal domain"/>
    <property type="match status" value="1"/>
</dbReference>
<evidence type="ECO:0000256" key="6">
    <source>
        <dbReference type="ARBA" id="ARBA00022692"/>
    </source>
</evidence>
<feature type="disulfide bond" evidence="15">
    <location>
        <begin position="117"/>
        <end position="129"/>
    </location>
</feature>
<evidence type="ECO:0000256" key="14">
    <source>
        <dbReference type="PROSITE-ProRule" id="PRU00076"/>
    </source>
</evidence>
<dbReference type="PANTHER" id="PTHR22722">
    <property type="entry name" value="LOW-DENSITY LIPOPROTEIN RECEPTOR-RELATED PROTEIN 2-RELATED"/>
    <property type="match status" value="1"/>
</dbReference>
<dbReference type="PROSITE" id="PS01209">
    <property type="entry name" value="LDLRA_1"/>
    <property type="match status" value="3"/>
</dbReference>
<evidence type="ECO:0000259" key="17">
    <source>
        <dbReference type="PROSITE" id="PS50026"/>
    </source>
</evidence>
<keyword evidence="11 15" id="KW-1015">Disulfide bond</keyword>
<dbReference type="SMART" id="SM00192">
    <property type="entry name" value="LDLa"/>
    <property type="match status" value="11"/>
</dbReference>
<dbReference type="FunFam" id="4.10.400.10:FF:000045">
    <property type="entry name" value="Low-density lipoprotein receptor-related protein 2"/>
    <property type="match status" value="1"/>
</dbReference>